<comment type="caution">
    <text evidence="2">The sequence shown here is derived from an EMBL/GenBank/DDBJ whole genome shotgun (WGS) entry which is preliminary data.</text>
</comment>
<keyword evidence="1" id="KW-1133">Transmembrane helix</keyword>
<accession>A0A8J7J7K9</accession>
<dbReference type="Proteomes" id="UP000619079">
    <property type="component" value="Unassembled WGS sequence"/>
</dbReference>
<gene>
    <name evidence="2" type="ORF">JF290_03265</name>
</gene>
<evidence type="ECO:0000313" key="2">
    <source>
        <dbReference type="EMBL" id="MBJ6370538.1"/>
    </source>
</evidence>
<keyword evidence="1" id="KW-0472">Membrane</keyword>
<feature type="transmembrane region" description="Helical" evidence="1">
    <location>
        <begin position="67"/>
        <end position="84"/>
    </location>
</feature>
<reference evidence="2" key="1">
    <citation type="submission" date="2020-12" db="EMBL/GenBank/DDBJ databases">
        <title>Sedimentitalea sp. nov., isolated from sand in Incheon.</title>
        <authorList>
            <person name="Kim W."/>
        </authorList>
    </citation>
    <scope>NUCLEOTIDE SEQUENCE</scope>
    <source>
        <strain evidence="2">CAU 1593</strain>
    </source>
</reference>
<name>A0A8J7J7K9_9RHOB</name>
<evidence type="ECO:0000256" key="1">
    <source>
        <dbReference type="SAM" id="Phobius"/>
    </source>
</evidence>
<protein>
    <submittedName>
        <fullName evidence="2">Phage holin family protein</fullName>
    </submittedName>
</protein>
<dbReference type="EMBL" id="JAELVR010000002">
    <property type="protein sequence ID" value="MBJ6370538.1"/>
    <property type="molecule type" value="Genomic_DNA"/>
</dbReference>
<organism evidence="2 3">
    <name type="scientific">Sedimentitalea arenosa</name>
    <dbReference type="NCBI Taxonomy" id="2798803"/>
    <lineage>
        <taxon>Bacteria</taxon>
        <taxon>Pseudomonadati</taxon>
        <taxon>Pseudomonadota</taxon>
        <taxon>Alphaproteobacteria</taxon>
        <taxon>Rhodobacterales</taxon>
        <taxon>Paracoccaceae</taxon>
        <taxon>Sedimentitalea</taxon>
    </lineage>
</organism>
<keyword evidence="3" id="KW-1185">Reference proteome</keyword>
<proteinExistence type="predicted"/>
<keyword evidence="1" id="KW-0812">Transmembrane</keyword>
<dbReference type="AlphaFoldDB" id="A0A8J7J7K9"/>
<feature type="transmembrane region" description="Helical" evidence="1">
    <location>
        <begin position="32"/>
        <end position="55"/>
    </location>
</feature>
<sequence length="153" mass="16441">MSRTSQNLSILVRTERLIARRRLTVLRTQTGLMAFAGVVAGLGLIMLNVAGFLMLQDRMSGQAAAGLVALIDLALAVVMVWYAARIDADRDLEPVVELRDAAIAELEHDLELAVDEARDLTKSVRQVVSDPLGSLLPSLIGPLIAILSGGKKK</sequence>
<dbReference type="RefSeq" id="WP_199023322.1">
    <property type="nucleotide sequence ID" value="NZ_JAELVR010000002.1"/>
</dbReference>
<evidence type="ECO:0000313" key="3">
    <source>
        <dbReference type="Proteomes" id="UP000619079"/>
    </source>
</evidence>